<dbReference type="InterPro" id="IPR019873">
    <property type="entry name" value="DapH"/>
</dbReference>
<proteinExistence type="inferred from homology"/>
<dbReference type="GO" id="GO:0019877">
    <property type="term" value="P:diaminopimelate biosynthetic process"/>
    <property type="evidence" value="ECO:0007669"/>
    <property type="project" value="UniProtKB-UniRule"/>
</dbReference>
<dbReference type="PANTHER" id="PTHR43300:SF10">
    <property type="entry name" value="2,3,4,5-TETRAHYDROPYRIDINE-2,6-DICARBOXYLATE N-ACETYLTRANSFERASE"/>
    <property type="match status" value="1"/>
</dbReference>
<dbReference type="PANTHER" id="PTHR43300">
    <property type="entry name" value="ACETYLTRANSFERASE"/>
    <property type="match status" value="1"/>
</dbReference>
<dbReference type="GO" id="GO:0009089">
    <property type="term" value="P:lysine biosynthetic process via diaminopimelate"/>
    <property type="evidence" value="ECO:0007669"/>
    <property type="project" value="UniProtKB-UniRule"/>
</dbReference>
<comment type="catalytic activity">
    <reaction evidence="7">
        <text>(S)-2,3,4,5-tetrahydrodipicolinate + acetyl-CoA + H2O = L-2-acetamido-6-oxoheptanedioate + CoA</text>
        <dbReference type="Rhea" id="RHEA:13085"/>
        <dbReference type="ChEBI" id="CHEBI:15377"/>
        <dbReference type="ChEBI" id="CHEBI:16845"/>
        <dbReference type="ChEBI" id="CHEBI:57287"/>
        <dbReference type="ChEBI" id="CHEBI:57288"/>
        <dbReference type="ChEBI" id="CHEBI:58117"/>
        <dbReference type="EC" id="2.3.1.89"/>
    </reaction>
</comment>
<dbReference type="EC" id="2.3.1.89" evidence="7"/>
<dbReference type="SUPFAM" id="SSF51161">
    <property type="entry name" value="Trimeric LpxA-like enzymes"/>
    <property type="match status" value="1"/>
</dbReference>
<dbReference type="Pfam" id="PF14602">
    <property type="entry name" value="Hexapep_2"/>
    <property type="match status" value="1"/>
</dbReference>
<keyword evidence="5 7" id="KW-0457">Lysine biosynthesis</keyword>
<evidence type="ECO:0000313" key="10">
    <source>
        <dbReference type="Proteomes" id="UP000051992"/>
    </source>
</evidence>
<dbReference type="Pfam" id="PF08503">
    <property type="entry name" value="DapH_N"/>
    <property type="match status" value="1"/>
</dbReference>
<dbReference type="InterPro" id="IPR018357">
    <property type="entry name" value="Hexapep_transf_CS"/>
</dbReference>
<evidence type="ECO:0000256" key="6">
    <source>
        <dbReference type="ARBA" id="ARBA00023315"/>
    </source>
</evidence>
<dbReference type="Proteomes" id="UP000051992">
    <property type="component" value="Unassembled WGS sequence"/>
</dbReference>
<evidence type="ECO:0000256" key="5">
    <source>
        <dbReference type="ARBA" id="ARBA00023154"/>
    </source>
</evidence>
<organism evidence="9 10">
    <name type="scientific">Weissella viridescens</name>
    <name type="common">Lactobacillus viridescens</name>
    <dbReference type="NCBI Taxonomy" id="1629"/>
    <lineage>
        <taxon>Bacteria</taxon>
        <taxon>Bacillati</taxon>
        <taxon>Bacillota</taxon>
        <taxon>Bacilli</taxon>
        <taxon>Lactobacillales</taxon>
        <taxon>Lactobacillaceae</taxon>
        <taxon>Weissella</taxon>
    </lineage>
</organism>
<evidence type="ECO:0000256" key="4">
    <source>
        <dbReference type="ARBA" id="ARBA00022915"/>
    </source>
</evidence>
<evidence type="ECO:0000256" key="3">
    <source>
        <dbReference type="ARBA" id="ARBA00022737"/>
    </source>
</evidence>
<dbReference type="UniPathway" id="UPA00034">
    <property type="reaction ID" value="UER00022"/>
</dbReference>
<evidence type="ECO:0000259" key="8">
    <source>
        <dbReference type="Pfam" id="PF08503"/>
    </source>
</evidence>
<dbReference type="InterPro" id="IPR050179">
    <property type="entry name" value="Trans_hexapeptide_repeat"/>
</dbReference>
<dbReference type="Gene3D" id="2.160.10.10">
    <property type="entry name" value="Hexapeptide repeat proteins"/>
    <property type="match status" value="1"/>
</dbReference>
<reference evidence="9 10" key="1">
    <citation type="journal article" date="2015" name="Genome Announc.">
        <title>Expanding the biotechnology potential of lactobacilli through comparative genomics of 213 strains and associated genera.</title>
        <authorList>
            <person name="Sun Z."/>
            <person name="Harris H.M."/>
            <person name="McCann A."/>
            <person name="Guo C."/>
            <person name="Argimon S."/>
            <person name="Zhang W."/>
            <person name="Yang X."/>
            <person name="Jeffery I.B."/>
            <person name="Cooney J.C."/>
            <person name="Kagawa T.F."/>
            <person name="Liu W."/>
            <person name="Song Y."/>
            <person name="Salvetti E."/>
            <person name="Wrobel A."/>
            <person name="Rasinkangas P."/>
            <person name="Parkhill J."/>
            <person name="Rea M.C."/>
            <person name="O'Sullivan O."/>
            <person name="Ritari J."/>
            <person name="Douillard F.P."/>
            <person name="Paul Ross R."/>
            <person name="Yang R."/>
            <person name="Briner A.E."/>
            <person name="Felis G.E."/>
            <person name="de Vos W.M."/>
            <person name="Barrangou R."/>
            <person name="Klaenhammer T.R."/>
            <person name="Caufield P.W."/>
            <person name="Cui Y."/>
            <person name="Zhang H."/>
            <person name="O'Toole P.W."/>
        </authorList>
    </citation>
    <scope>NUCLEOTIDE SEQUENCE [LARGE SCALE GENOMIC DNA]</scope>
    <source>
        <strain evidence="9 10">DSM 20410</strain>
    </source>
</reference>
<keyword evidence="4 7" id="KW-0220">Diaminopimelate biosynthesis</keyword>
<dbReference type="EMBL" id="JQBM01000001">
    <property type="protein sequence ID" value="KRN46932.1"/>
    <property type="molecule type" value="Genomic_DNA"/>
</dbReference>
<dbReference type="Pfam" id="PF00132">
    <property type="entry name" value="Hexapep"/>
    <property type="match status" value="1"/>
</dbReference>
<dbReference type="InterPro" id="IPR011004">
    <property type="entry name" value="Trimer_LpxA-like_sf"/>
</dbReference>
<evidence type="ECO:0000256" key="2">
    <source>
        <dbReference type="ARBA" id="ARBA00022679"/>
    </source>
</evidence>
<dbReference type="InterPro" id="IPR013710">
    <property type="entry name" value="DapH_N"/>
</dbReference>
<name>A0A0R2HBX1_WEIVI</name>
<dbReference type="HAMAP" id="MF_01691">
    <property type="entry name" value="DapH"/>
    <property type="match status" value="1"/>
</dbReference>
<dbReference type="NCBIfam" id="TIGR03532">
    <property type="entry name" value="DapD_Ac"/>
    <property type="match status" value="1"/>
</dbReference>
<keyword evidence="2 7" id="KW-0808">Transferase</keyword>
<comment type="similarity">
    <text evidence="7">Belongs to the transferase hexapeptide repeat family. DapH subfamily.</text>
</comment>
<sequence>MTELSAEDIINTIATAPKLTPVRVDIAGDGALKILEFPEGVEAFLNEDTGVIYGDWAAIKPVLDDNEALISHTHVEILARNSGVPLLDYDNIPARIEPGAIIRDQVVIGQNAVIMMGATINIGAEIGEASMIDMGAVLGGRALVGKHSHIGANAVLAGVVEPASAQPVRVGDNVLVGAGAVIIEGVQVGDNAVVAAGAIVTDDVPANTVVAGVPAKVIKTLDDQTKSKTALVDALRQLD</sequence>
<comment type="caution">
    <text evidence="9">The sequence shown here is derived from an EMBL/GenBank/DDBJ whole genome shotgun (WGS) entry which is preliminary data.</text>
</comment>
<dbReference type="PATRIC" id="fig|1629.5.peg.200"/>
<evidence type="ECO:0000256" key="7">
    <source>
        <dbReference type="HAMAP-Rule" id="MF_01691"/>
    </source>
</evidence>
<dbReference type="GO" id="GO:0047200">
    <property type="term" value="F:tetrahydrodipicolinate N-acetyltransferase activity"/>
    <property type="evidence" value="ECO:0007669"/>
    <property type="project" value="UniProtKB-UniRule"/>
</dbReference>
<dbReference type="OrthoDB" id="9788080at2"/>
<keyword evidence="3 7" id="KW-0677">Repeat</keyword>
<keyword evidence="1 7" id="KW-0028">Amino-acid biosynthesis</keyword>
<dbReference type="AlphaFoldDB" id="A0A0R2HBX1"/>
<dbReference type="Gene3D" id="3.30.70.250">
    <property type="entry name" value="Malonyl-CoA ACP transacylase, ACP-binding"/>
    <property type="match status" value="1"/>
</dbReference>
<dbReference type="RefSeq" id="WP_057743771.1">
    <property type="nucleotide sequence ID" value="NZ_BJLU01000001.1"/>
</dbReference>
<evidence type="ECO:0000256" key="1">
    <source>
        <dbReference type="ARBA" id="ARBA00022605"/>
    </source>
</evidence>
<accession>A0A0R2HBX1</accession>
<dbReference type="InterPro" id="IPR001451">
    <property type="entry name" value="Hexapep"/>
</dbReference>
<feature type="domain" description="2,3,4,5-tetrahydropyridine-2,6-dicarboxylate N-acetyltransferase N-terminal" evidence="8">
    <location>
        <begin position="5"/>
        <end position="88"/>
    </location>
</feature>
<keyword evidence="6 7" id="KW-0012">Acyltransferase</keyword>
<protein>
    <recommendedName>
        <fullName evidence="7">2,3,4,5-tetrahydropyridine-2,6-dicarboxylate N-acetyltransferase</fullName>
        <ecNumber evidence="7">2.3.1.89</ecNumber>
    </recommendedName>
    <alternativeName>
        <fullName evidence="7">Tetrahydrodipicolinate N-acetyltransferase</fullName>
        <shortName evidence="7">THP acetyltransferase</shortName>
        <shortName evidence="7">Tetrahydropicolinate acetylase</shortName>
    </alternativeName>
</protein>
<evidence type="ECO:0000313" key="9">
    <source>
        <dbReference type="EMBL" id="KRN46932.1"/>
    </source>
</evidence>
<dbReference type="PROSITE" id="PS00101">
    <property type="entry name" value="HEXAPEP_TRANSFERASES"/>
    <property type="match status" value="2"/>
</dbReference>
<gene>
    <name evidence="7" type="primary">dapH</name>
    <name evidence="9" type="ORF">IV50_GL000198</name>
</gene>
<comment type="function">
    <text evidence="7">Catalyzes the transfer of an acetyl group from acetyl-CoA to tetrahydrodipicolinate.</text>
</comment>
<comment type="pathway">
    <text evidence="7">Amino-acid biosynthesis; L-lysine biosynthesis via DAP pathway; LL-2,6-diaminopimelate from (S)-tetrahydrodipicolinate (acetylase route): step 1/3.</text>
</comment>
<keyword evidence="10" id="KW-1185">Reference proteome</keyword>